<protein>
    <recommendedName>
        <fullName evidence="3">Lipoprotein</fullName>
    </recommendedName>
</protein>
<comment type="caution">
    <text evidence="1">The sequence shown here is derived from an EMBL/GenBank/DDBJ whole genome shotgun (WGS) entry which is preliminary data.</text>
</comment>
<accession>A0A401UQ85</accession>
<sequence length="87" mass="9678">MKKAILVLFIVGTMVLGGCNNGVKENGGTMELNLSKGEKLVNVTWSDSNLWYLTKPMIENDKAERYEFKEKSNLGVSQGKVIIQEAK</sequence>
<dbReference type="EMBL" id="BHYK01000021">
    <property type="protein sequence ID" value="GCD11723.1"/>
    <property type="molecule type" value="Genomic_DNA"/>
</dbReference>
<dbReference type="Proteomes" id="UP000287872">
    <property type="component" value="Unassembled WGS sequence"/>
</dbReference>
<keyword evidence="2" id="KW-1185">Reference proteome</keyword>
<gene>
    <name evidence="1" type="ORF">Ctaglu_33460</name>
</gene>
<proteinExistence type="predicted"/>
<evidence type="ECO:0000313" key="2">
    <source>
        <dbReference type="Proteomes" id="UP000287872"/>
    </source>
</evidence>
<reference evidence="1 2" key="1">
    <citation type="submission" date="2018-11" db="EMBL/GenBank/DDBJ databases">
        <title>Genome sequencing and assembly of Clostridium tagluense strain A121.</title>
        <authorList>
            <person name="Murakami T."/>
            <person name="Segawa T."/>
            <person name="Shcherbakova V.A."/>
            <person name="Mori H."/>
            <person name="Yoshimura Y."/>
        </authorList>
    </citation>
    <scope>NUCLEOTIDE SEQUENCE [LARGE SCALE GENOMIC DNA]</scope>
    <source>
        <strain evidence="1 2">A121</strain>
    </source>
</reference>
<evidence type="ECO:0000313" key="1">
    <source>
        <dbReference type="EMBL" id="GCD11723.1"/>
    </source>
</evidence>
<name>A0A401UQ85_9CLOT</name>
<organism evidence="1 2">
    <name type="scientific">Clostridium tagluense</name>
    <dbReference type="NCBI Taxonomy" id="360422"/>
    <lineage>
        <taxon>Bacteria</taxon>
        <taxon>Bacillati</taxon>
        <taxon>Bacillota</taxon>
        <taxon>Clostridia</taxon>
        <taxon>Eubacteriales</taxon>
        <taxon>Clostridiaceae</taxon>
        <taxon>Clostridium</taxon>
    </lineage>
</organism>
<dbReference type="AlphaFoldDB" id="A0A401UQ85"/>
<evidence type="ECO:0008006" key="3">
    <source>
        <dbReference type="Google" id="ProtNLM"/>
    </source>
</evidence>
<dbReference type="OrthoDB" id="2086204at2"/>
<dbReference type="RefSeq" id="WP_125003801.1">
    <property type="nucleotide sequence ID" value="NZ_BHYK01000021.1"/>
</dbReference>
<dbReference type="PROSITE" id="PS51257">
    <property type="entry name" value="PROKAR_LIPOPROTEIN"/>
    <property type="match status" value="1"/>
</dbReference>